<organism evidence="1 2">
    <name type="scientific">Vibrio mediterranei</name>
    <dbReference type="NCBI Taxonomy" id="689"/>
    <lineage>
        <taxon>Bacteria</taxon>
        <taxon>Pseudomonadati</taxon>
        <taxon>Pseudomonadota</taxon>
        <taxon>Gammaproteobacteria</taxon>
        <taxon>Vibrionales</taxon>
        <taxon>Vibrionaceae</taxon>
        <taxon>Vibrio</taxon>
    </lineage>
</organism>
<accession>A0A3G4VBZ6</accession>
<evidence type="ECO:0000313" key="1">
    <source>
        <dbReference type="EMBL" id="AYV22343.1"/>
    </source>
</evidence>
<sequence>MSFGGYVEENANTDIESGGWPVLKTSEFRQMRRIPSLFDESSIITALQAASLYVQGELDELLVDGEAPALDTLKASVYKRAVYGTAHADLLPEFATQDRREAAENTAEDDFKQADRFRTQAKRDISLLLGRSVNKVDLI</sequence>
<proteinExistence type="predicted"/>
<dbReference type="Pfam" id="PF05926">
    <property type="entry name" value="Phage_GPL"/>
    <property type="match status" value="1"/>
</dbReference>
<dbReference type="EMBL" id="CP033577">
    <property type="protein sequence ID" value="AYV22343.1"/>
    <property type="molecule type" value="Genomic_DNA"/>
</dbReference>
<name>A0A3G4VBZ6_9VIBR</name>
<gene>
    <name evidence="1" type="ORF">ECB94_14350</name>
</gene>
<dbReference type="AlphaFoldDB" id="A0A3G4VBZ6"/>
<protein>
    <submittedName>
        <fullName evidence="1">Head protein</fullName>
    </submittedName>
</protein>
<dbReference type="Proteomes" id="UP000279760">
    <property type="component" value="Chromosome 1"/>
</dbReference>
<evidence type="ECO:0000313" key="2">
    <source>
        <dbReference type="Proteomes" id="UP000279760"/>
    </source>
</evidence>
<reference evidence="1 2" key="1">
    <citation type="submission" date="2018-11" db="EMBL/GenBank/DDBJ databases">
        <title>Complete Genome Sequence of Vbrio mediterranei 117-T6: a Potential Pathogen Bacteria Isolated from the Conchocelis of Pyropia.</title>
        <authorList>
            <person name="Liu Q."/>
        </authorList>
    </citation>
    <scope>NUCLEOTIDE SEQUENCE [LARGE SCALE GENOMIC DNA]</scope>
    <source>
        <strain evidence="1 2">117-T6</strain>
    </source>
</reference>
<dbReference type="InterPro" id="IPR009225">
    <property type="entry name" value="Phage_head_completion_GpL"/>
</dbReference>
<dbReference type="RefSeq" id="WP_031844056.1">
    <property type="nucleotide sequence ID" value="NZ_CP033577.1"/>
</dbReference>